<dbReference type="GO" id="GO:0009055">
    <property type="term" value="F:electron transfer activity"/>
    <property type="evidence" value="ECO:0007669"/>
    <property type="project" value="TreeGrafter"/>
</dbReference>
<dbReference type="PANTHER" id="PTHR34386:SF1">
    <property type="entry name" value="GLUTAREDOXIN-LIKE PROTEIN NRDH"/>
    <property type="match status" value="1"/>
</dbReference>
<dbReference type="InterPro" id="IPR051548">
    <property type="entry name" value="Grx-like_ET"/>
</dbReference>
<dbReference type="AlphaFoldDB" id="A0A0U1NS43"/>
<dbReference type="SUPFAM" id="SSF52833">
    <property type="entry name" value="Thioredoxin-like"/>
    <property type="match status" value="1"/>
</dbReference>
<dbReference type="STRING" id="1499688.BN000_00772"/>
<evidence type="ECO:0000313" key="3">
    <source>
        <dbReference type="Proteomes" id="UP000199087"/>
    </source>
</evidence>
<proteinExistence type="predicted"/>
<dbReference type="Proteomes" id="UP000199087">
    <property type="component" value="Unassembled WGS sequence"/>
</dbReference>
<dbReference type="GO" id="GO:0045454">
    <property type="term" value="P:cell redox homeostasis"/>
    <property type="evidence" value="ECO:0007669"/>
    <property type="project" value="TreeGrafter"/>
</dbReference>
<reference evidence="3" key="1">
    <citation type="submission" date="2015-05" db="EMBL/GenBank/DDBJ databases">
        <authorList>
            <person name="Urmite Genomes"/>
        </authorList>
    </citation>
    <scope>NUCLEOTIDE SEQUENCE [LARGE SCALE GENOMIC DNA]</scope>
    <source>
        <strain evidence="3">LF1</strain>
    </source>
</reference>
<dbReference type="PROSITE" id="PS51354">
    <property type="entry name" value="GLUTAREDOXIN_2"/>
    <property type="match status" value="1"/>
</dbReference>
<feature type="domain" description="Glutaredoxin" evidence="1">
    <location>
        <begin position="5"/>
        <end position="62"/>
    </location>
</feature>
<dbReference type="RefSeq" id="WP_090631044.1">
    <property type="nucleotide sequence ID" value="NZ_CVRB01000001.1"/>
</dbReference>
<keyword evidence="3" id="KW-1185">Reference proteome</keyword>
<dbReference type="EMBL" id="CVRB01000001">
    <property type="protein sequence ID" value="CRK80881.1"/>
    <property type="molecule type" value="Genomic_DNA"/>
</dbReference>
<protein>
    <submittedName>
        <fullName evidence="2">FAD-dependent pyridine nucleotide-disulfide oxidoreductase</fullName>
    </submittedName>
</protein>
<evidence type="ECO:0000313" key="2">
    <source>
        <dbReference type="EMBL" id="CRK80881.1"/>
    </source>
</evidence>
<sequence length="81" mass="9128">MNKQVIVYTADGCIECSLVKQMLTEEGIEFETRDLLANPEYQEEVEKYGFLGIPVTVVGDRAVKGFTNELRELIELATSKN</sequence>
<dbReference type="InterPro" id="IPR002109">
    <property type="entry name" value="Glutaredoxin"/>
</dbReference>
<dbReference type="OrthoDB" id="9795531at2"/>
<name>A0A0U1NS43_9BACI</name>
<accession>A0A0U1NS43</accession>
<dbReference type="InterPro" id="IPR036249">
    <property type="entry name" value="Thioredoxin-like_sf"/>
</dbReference>
<organism evidence="2 3">
    <name type="scientific">Neobacillus massiliamazoniensis</name>
    <dbReference type="NCBI Taxonomy" id="1499688"/>
    <lineage>
        <taxon>Bacteria</taxon>
        <taxon>Bacillati</taxon>
        <taxon>Bacillota</taxon>
        <taxon>Bacilli</taxon>
        <taxon>Bacillales</taxon>
        <taxon>Bacillaceae</taxon>
        <taxon>Neobacillus</taxon>
    </lineage>
</organism>
<evidence type="ECO:0000259" key="1">
    <source>
        <dbReference type="Pfam" id="PF00462"/>
    </source>
</evidence>
<dbReference type="Pfam" id="PF00462">
    <property type="entry name" value="Glutaredoxin"/>
    <property type="match status" value="1"/>
</dbReference>
<dbReference type="Gene3D" id="3.40.30.10">
    <property type="entry name" value="Glutaredoxin"/>
    <property type="match status" value="1"/>
</dbReference>
<gene>
    <name evidence="2" type="ORF">BN000_00772</name>
</gene>
<dbReference type="PANTHER" id="PTHR34386">
    <property type="entry name" value="GLUTAREDOXIN"/>
    <property type="match status" value="1"/>
</dbReference>
<dbReference type="CDD" id="cd02976">
    <property type="entry name" value="NrdH"/>
    <property type="match status" value="1"/>
</dbReference>